<dbReference type="KEGG" id="bvr:BVIR_2068"/>
<dbReference type="SUPFAM" id="SSF53850">
    <property type="entry name" value="Periplasmic binding protein-like II"/>
    <property type="match status" value="1"/>
</dbReference>
<proteinExistence type="predicted"/>
<organism evidence="2 3">
    <name type="scientific">Blastochloris viridis</name>
    <name type="common">Rhodopseudomonas viridis</name>
    <dbReference type="NCBI Taxonomy" id="1079"/>
    <lineage>
        <taxon>Bacteria</taxon>
        <taxon>Pseudomonadati</taxon>
        <taxon>Pseudomonadota</taxon>
        <taxon>Alphaproteobacteria</taxon>
        <taxon>Hyphomicrobiales</taxon>
        <taxon>Blastochloridaceae</taxon>
        <taxon>Blastochloris</taxon>
    </lineage>
</organism>
<dbReference type="STRING" id="1079.BVIR_2068"/>
<feature type="domain" description="SsuA/THI5-like" evidence="1">
    <location>
        <begin position="102"/>
        <end position="313"/>
    </location>
</feature>
<evidence type="ECO:0000259" key="1">
    <source>
        <dbReference type="Pfam" id="PF09084"/>
    </source>
</evidence>
<gene>
    <name evidence="2" type="ORF">BVIRIDIS_15130</name>
</gene>
<reference evidence="3" key="1">
    <citation type="journal article" date="2016" name="Genome Announc.">
        <title>Revised genome sequence of the purple photosynthetic bacterium Blastochloris viridis.</title>
        <authorList>
            <person name="Liu L.N."/>
            <person name="Faulkner M."/>
            <person name="Liu X."/>
            <person name="Huang F."/>
            <person name="Darby A.C."/>
            <person name="Hall N."/>
        </authorList>
    </citation>
    <scope>NUCLEOTIDE SEQUENCE [LARGE SCALE GENOMIC DNA]</scope>
    <source>
        <strain evidence="3">ATCC 19567 / DSM 133 / F</strain>
    </source>
</reference>
<sequence length="383" mass="40904">MTEQAKDGADFAPPVRGSAGQGLLNRRSVLSSAAVTFGLAIAAGAKIGEAYGVGVRLPDLPPEFRDFPICRASTRIDVPDPKGPPRKIRFAYNGTGICTAAVPVALHRGYFTRHNLDVEFVQLAGSIDQMLQALATDKADAGVSMALNWLKPLEGGFDVKLTTGMHGGCTRLLVHRDSGITDIAQLRGRSIGVSNLAGTPRHFFSVMLADKGLNPDKDVEWREFPADLLPVALQRGEVNALADSDPAVWLARLRSNGELVEIASNLSGDYANLTCCVLGIRASLLREDRAVAAALTAASLEAAAHVAANPDDAAAVFAPYTPKVPVGELAAMLRSHTHDHHPAGDELRKELVRIITDLKRASVLRQSTDPNKFAARIVENVFD</sequence>
<dbReference type="InterPro" id="IPR015168">
    <property type="entry name" value="SsuA/THI5"/>
</dbReference>
<keyword evidence="3" id="KW-1185">Reference proteome</keyword>
<evidence type="ECO:0000313" key="3">
    <source>
        <dbReference type="Proteomes" id="UP000065734"/>
    </source>
</evidence>
<dbReference type="RefSeq" id="WP_082416958.1">
    <property type="nucleotide sequence ID" value="NZ_AP014854.2"/>
</dbReference>
<name>A0A0N7IUN3_BLAVI</name>
<evidence type="ECO:0000313" key="2">
    <source>
        <dbReference type="EMBL" id="CUU42501.1"/>
    </source>
</evidence>
<dbReference type="Pfam" id="PF09084">
    <property type="entry name" value="NMT1"/>
    <property type="match status" value="1"/>
</dbReference>
<dbReference type="PANTHER" id="PTHR30024">
    <property type="entry name" value="ALIPHATIC SULFONATES-BINDING PROTEIN-RELATED"/>
    <property type="match status" value="1"/>
</dbReference>
<dbReference type="AlphaFoldDB" id="A0A0N7IUN3"/>
<dbReference type="EMBL" id="LN907867">
    <property type="protein sequence ID" value="CUU42501.1"/>
    <property type="molecule type" value="Genomic_DNA"/>
</dbReference>
<dbReference type="Gene3D" id="3.40.190.10">
    <property type="entry name" value="Periplasmic binding protein-like II"/>
    <property type="match status" value="2"/>
</dbReference>
<dbReference type="Proteomes" id="UP000065734">
    <property type="component" value="Chromosome I"/>
</dbReference>
<dbReference type="OrthoDB" id="7374754at2"/>
<accession>A0A0N7IUN3</accession>
<dbReference type="PANTHER" id="PTHR30024:SF21">
    <property type="entry name" value="ABC TRANSPORTER SUBSTRATE-BINDING PROTEIN"/>
    <property type="match status" value="1"/>
</dbReference>
<protein>
    <submittedName>
        <fullName evidence="2">ABC-type taurine transport system, periplasmic component</fullName>
    </submittedName>
</protein>